<sequence>MSQSVLNEYVVGLRQATRVIVSTSGGKDSVAMLLEVLETIPRELVIAHHQIVLEDWPGTVEYCKATCQRLGVPLYCTQATYSGYECLHCHHCYLISCASLTIPWCRKCGSYRARYLRQVENVLDLVEWRQAWPPLSVRFCTSYFKRDNFNAWARANAQLLGEHPVICLGERALESRNRAKLPVWRGRSGLKKGWMHEWRPVLSRRRIEVFQKMRAYGIEPHYCYELQGMTEQDMYETDIEGGARMSCVMCFLKSPGQLRTGYYTQEGRAVMERVLAVEAKTGHTIQHGLALAEILA</sequence>
<proteinExistence type="predicted"/>
<dbReference type="Proteomes" id="UP000612362">
    <property type="component" value="Unassembled WGS sequence"/>
</dbReference>
<organism evidence="1 2">
    <name type="scientific">Ktedonospora formicarum</name>
    <dbReference type="NCBI Taxonomy" id="2778364"/>
    <lineage>
        <taxon>Bacteria</taxon>
        <taxon>Bacillati</taxon>
        <taxon>Chloroflexota</taxon>
        <taxon>Ktedonobacteria</taxon>
        <taxon>Ktedonobacterales</taxon>
        <taxon>Ktedonobacteraceae</taxon>
        <taxon>Ktedonospora</taxon>
    </lineage>
</organism>
<dbReference type="SUPFAM" id="SSF52402">
    <property type="entry name" value="Adenine nucleotide alpha hydrolases-like"/>
    <property type="match status" value="1"/>
</dbReference>
<keyword evidence="2" id="KW-1185">Reference proteome</keyword>
<reference evidence="1" key="1">
    <citation type="submission" date="2020-10" db="EMBL/GenBank/DDBJ databases">
        <title>Taxonomic study of unclassified bacteria belonging to the class Ktedonobacteria.</title>
        <authorList>
            <person name="Yabe S."/>
            <person name="Wang C.M."/>
            <person name="Zheng Y."/>
            <person name="Sakai Y."/>
            <person name="Cavaletti L."/>
            <person name="Monciardini P."/>
            <person name="Donadio S."/>
        </authorList>
    </citation>
    <scope>NUCLEOTIDE SEQUENCE</scope>
    <source>
        <strain evidence="1">SOSP1-1</strain>
    </source>
</reference>
<accession>A0A8J3MZM7</accession>
<dbReference type="RefSeq" id="WP_220199898.1">
    <property type="nucleotide sequence ID" value="NZ_BNJF01000010.1"/>
</dbReference>
<dbReference type="Gene3D" id="3.40.50.620">
    <property type="entry name" value="HUPs"/>
    <property type="match status" value="1"/>
</dbReference>
<evidence type="ECO:0008006" key="3">
    <source>
        <dbReference type="Google" id="ProtNLM"/>
    </source>
</evidence>
<protein>
    <recommendedName>
        <fullName evidence="3">Phosphoadenosine phosphosulphate reductase domain-containing protein</fullName>
    </recommendedName>
</protein>
<name>A0A8J3MZM7_9CHLR</name>
<gene>
    <name evidence="1" type="ORF">KSX_91080</name>
</gene>
<dbReference type="InterPro" id="IPR014729">
    <property type="entry name" value="Rossmann-like_a/b/a_fold"/>
</dbReference>
<dbReference type="AlphaFoldDB" id="A0A8J3MZM7"/>
<comment type="caution">
    <text evidence="1">The sequence shown here is derived from an EMBL/GenBank/DDBJ whole genome shotgun (WGS) entry which is preliminary data.</text>
</comment>
<dbReference type="EMBL" id="BNJF01000010">
    <property type="protein sequence ID" value="GHO50945.1"/>
    <property type="molecule type" value="Genomic_DNA"/>
</dbReference>
<evidence type="ECO:0000313" key="2">
    <source>
        <dbReference type="Proteomes" id="UP000612362"/>
    </source>
</evidence>
<evidence type="ECO:0000313" key="1">
    <source>
        <dbReference type="EMBL" id="GHO50945.1"/>
    </source>
</evidence>